<gene>
    <name evidence="2" type="ORF">LK10_07355</name>
</gene>
<reference evidence="2 3" key="1">
    <citation type="submission" date="2014-09" db="EMBL/GenBank/DDBJ databases">
        <title>Genome sequence of Sinomonas sp. MUSC 117.</title>
        <authorList>
            <person name="Lee L.-H."/>
        </authorList>
    </citation>
    <scope>NUCLEOTIDE SEQUENCE [LARGE SCALE GENOMIC DNA]</scope>
    <source>
        <strain evidence="2 3">MUSC 117</strain>
    </source>
</reference>
<keyword evidence="3" id="KW-1185">Reference proteome</keyword>
<comment type="caution">
    <text evidence="2">The sequence shown here is derived from an EMBL/GenBank/DDBJ whole genome shotgun (WGS) entry which is preliminary data.</text>
</comment>
<protein>
    <submittedName>
        <fullName evidence="2">Uncharacterized protein</fullName>
    </submittedName>
</protein>
<evidence type="ECO:0000313" key="2">
    <source>
        <dbReference type="EMBL" id="KHL04046.1"/>
    </source>
</evidence>
<dbReference type="Proteomes" id="UP000030982">
    <property type="component" value="Unassembled WGS sequence"/>
</dbReference>
<evidence type="ECO:0000313" key="3">
    <source>
        <dbReference type="Proteomes" id="UP000030982"/>
    </source>
</evidence>
<dbReference type="AlphaFoldDB" id="A0A0B2AL57"/>
<feature type="region of interest" description="Disordered" evidence="1">
    <location>
        <begin position="1"/>
        <end position="76"/>
    </location>
</feature>
<feature type="compositionally biased region" description="Basic and acidic residues" evidence="1">
    <location>
        <begin position="42"/>
        <end position="76"/>
    </location>
</feature>
<name>A0A0B2AL57_9MICC</name>
<accession>A0A0B2AL57</accession>
<proteinExistence type="predicted"/>
<evidence type="ECO:0000256" key="1">
    <source>
        <dbReference type="SAM" id="MobiDB-lite"/>
    </source>
</evidence>
<organism evidence="2 3">
    <name type="scientific">Sinomonas humi</name>
    <dbReference type="NCBI Taxonomy" id="1338436"/>
    <lineage>
        <taxon>Bacteria</taxon>
        <taxon>Bacillati</taxon>
        <taxon>Actinomycetota</taxon>
        <taxon>Actinomycetes</taxon>
        <taxon>Micrococcales</taxon>
        <taxon>Micrococcaceae</taxon>
        <taxon>Sinomonas</taxon>
    </lineage>
</organism>
<sequence length="76" mass="9159">MQVYSVRMTEQRDTPSEPADDDDESRPERKDTGPGDSGDEANDLRFSEEEQLIHEQIRRHREERERRERMEREKKG</sequence>
<dbReference type="EMBL" id="JTDL01000087">
    <property type="protein sequence ID" value="KHL04046.1"/>
    <property type="molecule type" value="Genomic_DNA"/>
</dbReference>